<dbReference type="EMBL" id="CP086717">
    <property type="protein sequence ID" value="WOO81714.1"/>
    <property type="molecule type" value="Genomic_DNA"/>
</dbReference>
<keyword evidence="4" id="KW-1185">Reference proteome</keyword>
<dbReference type="GeneID" id="87808463"/>
<protein>
    <submittedName>
        <fullName evidence="3">Uncharacterized protein</fullName>
    </submittedName>
</protein>
<feature type="transmembrane region" description="Helical" evidence="2">
    <location>
        <begin position="12"/>
        <end position="34"/>
    </location>
</feature>
<evidence type="ECO:0000256" key="2">
    <source>
        <dbReference type="SAM" id="Phobius"/>
    </source>
</evidence>
<evidence type="ECO:0000256" key="1">
    <source>
        <dbReference type="SAM" id="MobiDB-lite"/>
    </source>
</evidence>
<feature type="compositionally biased region" description="Gly residues" evidence="1">
    <location>
        <begin position="199"/>
        <end position="212"/>
    </location>
</feature>
<dbReference type="Proteomes" id="UP000827549">
    <property type="component" value="Chromosome 4"/>
</dbReference>
<feature type="transmembrane region" description="Helical" evidence="2">
    <location>
        <begin position="232"/>
        <end position="254"/>
    </location>
</feature>
<keyword evidence="2" id="KW-0812">Transmembrane</keyword>
<reference evidence="3" key="1">
    <citation type="submission" date="2023-10" db="EMBL/GenBank/DDBJ databases">
        <authorList>
            <person name="Noh H."/>
        </authorList>
    </citation>
    <scope>NUCLEOTIDE SEQUENCE</scope>
    <source>
        <strain evidence="3">DUCC4014</strain>
    </source>
</reference>
<dbReference type="PANTHER" id="PTHR48226:SF1">
    <property type="entry name" value="WAS_WASL-INTERACTING PROTEIN FAMILY MEMBER 1"/>
    <property type="match status" value="1"/>
</dbReference>
<feature type="region of interest" description="Disordered" evidence="1">
    <location>
        <begin position="387"/>
        <end position="460"/>
    </location>
</feature>
<organism evidence="3 4">
    <name type="scientific">Vanrija pseudolonga</name>
    <dbReference type="NCBI Taxonomy" id="143232"/>
    <lineage>
        <taxon>Eukaryota</taxon>
        <taxon>Fungi</taxon>
        <taxon>Dikarya</taxon>
        <taxon>Basidiomycota</taxon>
        <taxon>Agaricomycotina</taxon>
        <taxon>Tremellomycetes</taxon>
        <taxon>Trichosporonales</taxon>
        <taxon>Trichosporonaceae</taxon>
        <taxon>Vanrija</taxon>
    </lineage>
</organism>
<dbReference type="RefSeq" id="XP_062627746.1">
    <property type="nucleotide sequence ID" value="XM_062771762.1"/>
</dbReference>
<keyword evidence="2" id="KW-0472">Membrane</keyword>
<dbReference type="GO" id="GO:0030048">
    <property type="term" value="P:actin filament-based movement"/>
    <property type="evidence" value="ECO:0007669"/>
    <property type="project" value="TreeGrafter"/>
</dbReference>
<dbReference type="GO" id="GO:0005884">
    <property type="term" value="C:actin filament"/>
    <property type="evidence" value="ECO:0007669"/>
    <property type="project" value="TreeGrafter"/>
</dbReference>
<feature type="compositionally biased region" description="Low complexity" evidence="1">
    <location>
        <begin position="144"/>
        <end position="159"/>
    </location>
</feature>
<feature type="transmembrane region" description="Helical" evidence="2">
    <location>
        <begin position="502"/>
        <end position="523"/>
    </location>
</feature>
<proteinExistence type="predicted"/>
<evidence type="ECO:0000313" key="3">
    <source>
        <dbReference type="EMBL" id="WOO81714.1"/>
    </source>
</evidence>
<feature type="compositionally biased region" description="Polar residues" evidence="1">
    <location>
        <begin position="625"/>
        <end position="641"/>
    </location>
</feature>
<feature type="region of interest" description="Disordered" evidence="1">
    <location>
        <begin position="623"/>
        <end position="666"/>
    </location>
</feature>
<dbReference type="AlphaFoldDB" id="A0AAF0YDB4"/>
<name>A0AAF0YDB4_9TREE</name>
<feature type="transmembrane region" description="Helical" evidence="2">
    <location>
        <begin position="309"/>
        <end position="329"/>
    </location>
</feature>
<gene>
    <name evidence="3" type="ORF">LOC62_04G005234</name>
</gene>
<sequence length="666" mass="70016">MTTGTTAQSSLLLVLAGFGIAVLGLNGYLLGVFYREITPRGGGGIEIPGYNGTVAPQDISSAMSGRVSSIFDTYGPKVTSFISWRTVIDRTATATVDGITQYSTIAVTSIVYTVVNTVYNKRSNGDEAPTPAAKYRGDKASQITPAPTGSASTGSGSAARQLHKRKKGGGGDGSGSGNGGSDGGSGGSGGGPNFHIPDGSGGGSSSGGDSSGSGSFGYPNQFFLPYSYETNMPGYVVLEVWAALVAAYAIAHLVMSRIRPNSRLISVLADHIAHAVLLALGLAGCAAVSAASAWKYWGQYRGAVYANVALAWVMWAILLGLAIFELLYIRRFFPGAANRRRSVRGLDNTPTPSTSGYRSTLVLYGYRRVSSTGMTWVPMETTVVTSEGFSTRTPVPMSRRSEPSAKPYDQVGTTTPPTPTTDAVARPTSPPRARHVAKSTHETPALQKRKKGGGGGGGSSHSGDIFGNLTGELRKTFAAYIVVEVWAGLVVAYVVLQKINAMLALAWILWVAVSPSCAALAHLKLLGLVAAEAYYVRTYFPGDENQRSSLLNLIEGAGGGAGRPRHFAPGAPISAKDLAGQHPTHPVIKASEKTSVQNLQRKFAVPTPQRPPMTASDLQKVHVTDLSSQHSERNSVQNLQRKFSVPTPQRPPMTASDLGKVHITKS</sequence>
<evidence type="ECO:0000313" key="4">
    <source>
        <dbReference type="Proteomes" id="UP000827549"/>
    </source>
</evidence>
<accession>A0AAF0YDB4</accession>
<feature type="region of interest" description="Disordered" evidence="1">
    <location>
        <begin position="121"/>
        <end position="212"/>
    </location>
</feature>
<feature type="transmembrane region" description="Helical" evidence="2">
    <location>
        <begin position="275"/>
        <end position="297"/>
    </location>
</feature>
<feature type="transmembrane region" description="Helical" evidence="2">
    <location>
        <begin position="477"/>
        <end position="496"/>
    </location>
</feature>
<dbReference type="InterPro" id="IPR053099">
    <property type="entry name" value="WAS/WASL-interacting_domain"/>
</dbReference>
<feature type="compositionally biased region" description="Gly residues" evidence="1">
    <location>
        <begin position="170"/>
        <end position="192"/>
    </location>
</feature>
<keyword evidence="2" id="KW-1133">Transmembrane helix</keyword>
<dbReference type="PANTHER" id="PTHR48226">
    <property type="entry name" value="OS06G0326200 PROTEIN"/>
    <property type="match status" value="1"/>
</dbReference>